<keyword evidence="3" id="KW-1185">Reference proteome</keyword>
<evidence type="ECO:0000256" key="1">
    <source>
        <dbReference type="SAM" id="MobiDB-lite"/>
    </source>
</evidence>
<proteinExistence type="predicted"/>
<accession>A0A7G2C761</accession>
<evidence type="ECO:0000313" key="2">
    <source>
        <dbReference type="EMBL" id="CAD2215586.1"/>
    </source>
</evidence>
<evidence type="ECO:0000313" key="3">
    <source>
        <dbReference type="Proteomes" id="UP000515908"/>
    </source>
</evidence>
<feature type="compositionally biased region" description="Polar residues" evidence="1">
    <location>
        <begin position="334"/>
        <end position="343"/>
    </location>
</feature>
<name>A0A7G2C761_9TRYP</name>
<feature type="region of interest" description="Disordered" evidence="1">
    <location>
        <begin position="69"/>
        <end position="90"/>
    </location>
</feature>
<gene>
    <name evidence="2" type="ORF">ADEAN_000304100</name>
</gene>
<feature type="compositionally biased region" description="Basic and acidic residues" evidence="1">
    <location>
        <begin position="140"/>
        <end position="150"/>
    </location>
</feature>
<feature type="compositionally biased region" description="Low complexity" evidence="1">
    <location>
        <begin position="151"/>
        <end position="168"/>
    </location>
</feature>
<feature type="compositionally biased region" description="Basic and acidic residues" evidence="1">
    <location>
        <begin position="70"/>
        <end position="81"/>
    </location>
</feature>
<feature type="compositionally biased region" description="Low complexity" evidence="1">
    <location>
        <begin position="255"/>
        <end position="270"/>
    </location>
</feature>
<dbReference type="VEuPathDB" id="TriTrypDB:ADEAN_000304100"/>
<sequence>MTLCQSVLTSPQKNNEKKEKEELAAICHKKTQLLDSVMRFGVSSITQTNSNNNTLQSLRKFNAVYRKMRHQEESEREEEKKSMKRKKTEQYLEETFFPSLSVLLYDHPENNNNPNNAPMSAEQRKLLEYTLQRVTYNKETHLQEWKKRTEPPTTHNNNNNTKVDPTTPSNTIPNPKQNVAHPHTANPPPLQNNNNTSNNYYQNASAKKATEPTPTSLNYYQNTPANHNPPSPSTVAPKPVMKSVLNPNATPYRYSDNNSNNNNSVFNTSNEEAWDSSGIIDTPSHNNNTSGGSILQTPSPSPPILTKQQLREQRFGTASPSHSRPVIPTGGSILHTSSGSSMGRPTGSVLASTNDTNSNNNHSRGVLGRGQSQGGHRGRGRGGRRGH</sequence>
<protein>
    <submittedName>
        <fullName evidence="2">Uncharacterized protein</fullName>
    </submittedName>
</protein>
<organism evidence="2 3">
    <name type="scientific">Angomonas deanei</name>
    <dbReference type="NCBI Taxonomy" id="59799"/>
    <lineage>
        <taxon>Eukaryota</taxon>
        <taxon>Discoba</taxon>
        <taxon>Euglenozoa</taxon>
        <taxon>Kinetoplastea</taxon>
        <taxon>Metakinetoplastina</taxon>
        <taxon>Trypanosomatida</taxon>
        <taxon>Trypanosomatidae</taxon>
        <taxon>Strigomonadinae</taxon>
        <taxon>Angomonas</taxon>
    </lineage>
</organism>
<feature type="compositionally biased region" description="Low complexity" evidence="1">
    <location>
        <begin position="191"/>
        <end position="206"/>
    </location>
</feature>
<feature type="compositionally biased region" description="Basic residues" evidence="1">
    <location>
        <begin position="376"/>
        <end position="387"/>
    </location>
</feature>
<dbReference type="Proteomes" id="UP000515908">
    <property type="component" value="Chromosome 05"/>
</dbReference>
<dbReference type="AlphaFoldDB" id="A0A7G2C761"/>
<feature type="compositionally biased region" description="Polar residues" evidence="1">
    <location>
        <begin position="283"/>
        <end position="298"/>
    </location>
</feature>
<feature type="region of interest" description="Disordered" evidence="1">
    <location>
        <begin position="140"/>
        <end position="387"/>
    </location>
</feature>
<feature type="compositionally biased region" description="Low complexity" evidence="1">
    <location>
        <begin position="352"/>
        <end position="361"/>
    </location>
</feature>
<reference evidence="2 3" key="1">
    <citation type="submission" date="2020-08" db="EMBL/GenBank/DDBJ databases">
        <authorList>
            <person name="Newling K."/>
            <person name="Davey J."/>
            <person name="Forrester S."/>
        </authorList>
    </citation>
    <scope>NUCLEOTIDE SEQUENCE [LARGE SCALE GENOMIC DNA]</scope>
    <source>
        <strain evidence="3">Crithidia deanei Carvalho (ATCC PRA-265)</strain>
    </source>
</reference>
<dbReference type="EMBL" id="LR877149">
    <property type="protein sequence ID" value="CAD2215586.1"/>
    <property type="molecule type" value="Genomic_DNA"/>
</dbReference>
<feature type="compositionally biased region" description="Polar residues" evidence="1">
    <location>
        <begin position="212"/>
        <end position="226"/>
    </location>
</feature>